<name>A0A0K0DXG2_STRER</name>
<evidence type="ECO:0000256" key="9">
    <source>
        <dbReference type="SAM" id="Phobius"/>
    </source>
</evidence>
<protein>
    <submittedName>
        <fullName evidence="13 14">GOLD domain-containing protein</fullName>
    </submittedName>
</protein>
<evidence type="ECO:0000256" key="5">
    <source>
        <dbReference type="ARBA" id="ARBA00022989"/>
    </source>
</evidence>
<evidence type="ECO:0000256" key="3">
    <source>
        <dbReference type="ARBA" id="ARBA00022692"/>
    </source>
</evidence>
<dbReference type="SUPFAM" id="SSF101576">
    <property type="entry name" value="Supernatant protein factor (SPF), C-terminal domain"/>
    <property type="match status" value="1"/>
</dbReference>
<evidence type="ECO:0000256" key="8">
    <source>
        <dbReference type="RuleBase" id="RU003827"/>
    </source>
</evidence>
<sequence length="208" mass="24304">MLKFFLFLTILLFFICLPISGYYLQLDSHEEQCFFEKLREKSHIGIIFEVANGGFLDIDYKIIDPNNVTVAKGERESSVRRIISSQVSGLYSICFSNLMSSKAPKILYFSFYTEDSNIVINHMSKNESKIDPEIKRTEEMVSELLNSFISVKREQEYLTIRKKVHDNININTNSSIVSWAMFEVILLLTITFGQIYYIKKFFEVKRII</sequence>
<comment type="similarity">
    <text evidence="2 8">Belongs to the EMP24/GP25L family.</text>
</comment>
<dbReference type="WBParaSite" id="TCONS_00008963.p1">
    <property type="protein sequence ID" value="TCONS_00008963.p1"/>
    <property type="gene ID" value="XLOC_006826"/>
</dbReference>
<evidence type="ECO:0000313" key="14">
    <source>
        <dbReference type="WBParaSite" id="TCONS_00008963.p1"/>
    </source>
</evidence>
<dbReference type="InterPro" id="IPR009038">
    <property type="entry name" value="GOLD_dom"/>
</dbReference>
<dbReference type="GO" id="GO:0016020">
    <property type="term" value="C:membrane"/>
    <property type="evidence" value="ECO:0007669"/>
    <property type="project" value="UniProtKB-SubCell"/>
</dbReference>
<dbReference type="WBParaSite" id="SSTP_0000192700.1">
    <property type="protein sequence ID" value="SSTP_0000192700.1"/>
    <property type="gene ID" value="SSTP_0000192700"/>
</dbReference>
<keyword evidence="12" id="KW-1185">Reference proteome</keyword>
<feature type="signal peptide" evidence="10">
    <location>
        <begin position="1"/>
        <end position="21"/>
    </location>
</feature>
<evidence type="ECO:0000259" key="11">
    <source>
        <dbReference type="PROSITE" id="PS50866"/>
    </source>
</evidence>
<dbReference type="PROSITE" id="PS50866">
    <property type="entry name" value="GOLD"/>
    <property type="match status" value="1"/>
</dbReference>
<dbReference type="Pfam" id="PF01105">
    <property type="entry name" value="EMP24_GP25L"/>
    <property type="match status" value="1"/>
</dbReference>
<reference evidence="13" key="1">
    <citation type="submission" date="2015-08" db="UniProtKB">
        <authorList>
            <consortium name="WormBaseParasite"/>
        </authorList>
    </citation>
    <scope>IDENTIFICATION</scope>
</reference>
<dbReference type="InterPro" id="IPR036598">
    <property type="entry name" value="GOLD_dom_sf"/>
</dbReference>
<evidence type="ECO:0000256" key="4">
    <source>
        <dbReference type="ARBA" id="ARBA00022729"/>
    </source>
</evidence>
<dbReference type="STRING" id="6248.A0A0K0DXG2"/>
<organism evidence="13">
    <name type="scientific">Strongyloides stercoralis</name>
    <name type="common">Threadworm</name>
    <dbReference type="NCBI Taxonomy" id="6248"/>
    <lineage>
        <taxon>Eukaryota</taxon>
        <taxon>Metazoa</taxon>
        <taxon>Ecdysozoa</taxon>
        <taxon>Nematoda</taxon>
        <taxon>Chromadorea</taxon>
        <taxon>Rhabditida</taxon>
        <taxon>Tylenchina</taxon>
        <taxon>Panagrolaimomorpha</taxon>
        <taxon>Strongyloidoidea</taxon>
        <taxon>Strongyloididae</taxon>
        <taxon>Strongyloides</taxon>
    </lineage>
</organism>
<keyword evidence="3 8" id="KW-0812">Transmembrane</keyword>
<dbReference type="Proteomes" id="UP000035681">
    <property type="component" value="Unplaced"/>
</dbReference>
<evidence type="ECO:0000313" key="12">
    <source>
        <dbReference type="Proteomes" id="UP000035681"/>
    </source>
</evidence>
<evidence type="ECO:0000313" key="13">
    <source>
        <dbReference type="WBParaSite" id="SSTP_0000192700.1"/>
    </source>
</evidence>
<dbReference type="GO" id="GO:0012505">
    <property type="term" value="C:endomembrane system"/>
    <property type="evidence" value="ECO:0007669"/>
    <property type="project" value="UniProtKB-SubCell"/>
</dbReference>
<dbReference type="SMART" id="SM01190">
    <property type="entry name" value="EMP24_GP25L"/>
    <property type="match status" value="1"/>
</dbReference>
<proteinExistence type="inferred from homology"/>
<keyword evidence="6 9" id="KW-0472">Membrane</keyword>
<accession>A0A0K0DXG2</accession>
<keyword evidence="4 10" id="KW-0732">Signal</keyword>
<dbReference type="AlphaFoldDB" id="A0A0K0DXG2"/>
<dbReference type="InterPro" id="IPR015720">
    <property type="entry name" value="Emp24-like"/>
</dbReference>
<feature type="domain" description="GOLD" evidence="11">
    <location>
        <begin position="31"/>
        <end position="113"/>
    </location>
</feature>
<feature type="transmembrane region" description="Helical" evidence="9">
    <location>
        <begin position="176"/>
        <end position="198"/>
    </location>
</feature>
<evidence type="ECO:0000256" key="7">
    <source>
        <dbReference type="ARBA" id="ARBA00037847"/>
    </source>
</evidence>
<feature type="chain" id="PRO_5005327175" evidence="10">
    <location>
        <begin position="22"/>
        <end position="208"/>
    </location>
</feature>
<dbReference type="PANTHER" id="PTHR22811">
    <property type="entry name" value="TRANSMEMBRANE EMP24 DOMAIN-CONTAINING PROTEIN"/>
    <property type="match status" value="1"/>
</dbReference>
<evidence type="ECO:0000256" key="1">
    <source>
        <dbReference type="ARBA" id="ARBA00004479"/>
    </source>
</evidence>
<evidence type="ECO:0000256" key="2">
    <source>
        <dbReference type="ARBA" id="ARBA00007104"/>
    </source>
</evidence>
<comment type="subcellular location">
    <subcellularLocation>
        <location evidence="7">Endomembrane system</location>
        <topology evidence="7">Single-pass membrane protein</topology>
    </subcellularLocation>
    <subcellularLocation>
        <location evidence="1 8">Membrane</location>
        <topology evidence="1 8">Single-pass type I membrane protein</topology>
    </subcellularLocation>
</comment>
<evidence type="ECO:0000256" key="10">
    <source>
        <dbReference type="SAM" id="SignalP"/>
    </source>
</evidence>
<evidence type="ECO:0000256" key="6">
    <source>
        <dbReference type="ARBA" id="ARBA00023136"/>
    </source>
</evidence>
<keyword evidence="5 9" id="KW-1133">Transmembrane helix</keyword>